<dbReference type="PROSITE" id="PS50835">
    <property type="entry name" value="IG_LIKE"/>
    <property type="match status" value="1"/>
</dbReference>
<dbReference type="InterPro" id="IPR003599">
    <property type="entry name" value="Ig_sub"/>
</dbReference>
<feature type="transmembrane region" description="Helical" evidence="11">
    <location>
        <begin position="153"/>
        <end position="173"/>
    </location>
</feature>
<evidence type="ECO:0000256" key="7">
    <source>
        <dbReference type="ARBA" id="ARBA00023157"/>
    </source>
</evidence>
<protein>
    <recommendedName>
        <fullName evidence="13">Ig-like domain-containing protein</fullName>
    </recommendedName>
</protein>
<dbReference type="PANTHER" id="PTHR25466">
    <property type="entry name" value="T-LYMPHOCYTE ACTIVATION ANTIGEN"/>
    <property type="match status" value="1"/>
</dbReference>
<dbReference type="Gene3D" id="2.60.40.10">
    <property type="entry name" value="Immunoglobulins"/>
    <property type="match status" value="1"/>
</dbReference>
<evidence type="ECO:0000256" key="3">
    <source>
        <dbReference type="ARBA" id="ARBA00022692"/>
    </source>
</evidence>
<dbReference type="GO" id="GO:0042130">
    <property type="term" value="P:negative regulation of T cell proliferation"/>
    <property type="evidence" value="ECO:0007669"/>
    <property type="project" value="TreeGrafter"/>
</dbReference>
<feature type="signal peptide" evidence="12">
    <location>
        <begin position="1"/>
        <end position="20"/>
    </location>
</feature>
<feature type="domain" description="Ig-like" evidence="13">
    <location>
        <begin position="18"/>
        <end position="118"/>
    </location>
</feature>
<evidence type="ECO:0000256" key="5">
    <source>
        <dbReference type="ARBA" id="ARBA00022989"/>
    </source>
</evidence>
<evidence type="ECO:0000256" key="2">
    <source>
        <dbReference type="ARBA" id="ARBA00022475"/>
    </source>
</evidence>
<keyword evidence="3 11" id="KW-0812">Transmembrane</keyword>
<accession>A0A8T0BQ59</accession>
<reference evidence="14" key="1">
    <citation type="submission" date="2020-08" db="EMBL/GenBank/DDBJ databases">
        <title>Chromosome-level assembly of Southern catfish (Silurus meridionalis) provides insights into visual adaptation to the nocturnal and benthic lifestyles.</title>
        <authorList>
            <person name="Zhang Y."/>
            <person name="Wang D."/>
            <person name="Peng Z."/>
        </authorList>
    </citation>
    <scope>NUCLEOTIDE SEQUENCE</scope>
    <source>
        <strain evidence="14">SWU-2019-XX</strain>
        <tissue evidence="14">Muscle</tissue>
    </source>
</reference>
<dbReference type="InterPro" id="IPR013106">
    <property type="entry name" value="Ig_V-set"/>
</dbReference>
<feature type="chain" id="PRO_5035717554" description="Ig-like domain-containing protein" evidence="12">
    <location>
        <begin position="21"/>
        <end position="201"/>
    </location>
</feature>
<evidence type="ECO:0000259" key="13">
    <source>
        <dbReference type="PROSITE" id="PS50835"/>
    </source>
</evidence>
<evidence type="ECO:0000256" key="9">
    <source>
        <dbReference type="ARBA" id="ARBA00023180"/>
    </source>
</evidence>
<proteinExistence type="predicted"/>
<gene>
    <name evidence="14" type="ORF">HF521_016302</name>
</gene>
<dbReference type="InterPro" id="IPR007110">
    <property type="entry name" value="Ig-like_dom"/>
</dbReference>
<dbReference type="AlphaFoldDB" id="A0A8T0BQ59"/>
<dbReference type="EMBL" id="JABFDY010000003">
    <property type="protein sequence ID" value="KAF7709452.1"/>
    <property type="molecule type" value="Genomic_DNA"/>
</dbReference>
<keyword evidence="9" id="KW-0325">Glycoprotein</keyword>
<dbReference type="SMART" id="SM00409">
    <property type="entry name" value="IG"/>
    <property type="match status" value="1"/>
</dbReference>
<dbReference type="GO" id="GO:0042102">
    <property type="term" value="P:positive regulation of T cell proliferation"/>
    <property type="evidence" value="ECO:0007669"/>
    <property type="project" value="TreeGrafter"/>
</dbReference>
<evidence type="ECO:0000256" key="4">
    <source>
        <dbReference type="ARBA" id="ARBA00022729"/>
    </source>
</evidence>
<sequence>MSRSAVVMWLLAVFCFDSKAAKTSESINVIAGQNVMLPCPCSEDTERVVWQIGEEIVVNQCCENHPQDQFYVNRTQVFLLSAKGNCSLLLRNVALKDATEFTCYTFDSESFQDMQKVTLNVEEPYINSQSHTSSHIVLPTPGTRNEPHTGFSVGVPITLILVILFGLIVALFIRKHRQRQPRMMEIEKPHLRLPIVDHTPV</sequence>
<dbReference type="GO" id="GO:0071222">
    <property type="term" value="P:cellular response to lipopolysaccharide"/>
    <property type="evidence" value="ECO:0007669"/>
    <property type="project" value="TreeGrafter"/>
</dbReference>
<keyword evidence="10" id="KW-0393">Immunoglobulin domain</keyword>
<name>A0A8T0BQ59_SILME</name>
<evidence type="ECO:0000256" key="10">
    <source>
        <dbReference type="ARBA" id="ARBA00023319"/>
    </source>
</evidence>
<keyword evidence="7" id="KW-1015">Disulfide bond</keyword>
<dbReference type="OrthoDB" id="7225082at2759"/>
<comment type="subcellular location">
    <subcellularLocation>
        <location evidence="1">Cell membrane</location>
        <topology evidence="1">Single-pass type I membrane protein</topology>
    </subcellularLocation>
</comment>
<dbReference type="GO" id="GO:0007166">
    <property type="term" value="P:cell surface receptor signaling pathway"/>
    <property type="evidence" value="ECO:0007669"/>
    <property type="project" value="TreeGrafter"/>
</dbReference>
<evidence type="ECO:0000313" key="14">
    <source>
        <dbReference type="EMBL" id="KAF7709452.1"/>
    </source>
</evidence>
<evidence type="ECO:0000256" key="6">
    <source>
        <dbReference type="ARBA" id="ARBA00023136"/>
    </source>
</evidence>
<keyword evidence="4 12" id="KW-0732">Signal</keyword>
<dbReference type="InterPro" id="IPR013783">
    <property type="entry name" value="Ig-like_fold"/>
</dbReference>
<evidence type="ECO:0000313" key="15">
    <source>
        <dbReference type="Proteomes" id="UP000606274"/>
    </source>
</evidence>
<evidence type="ECO:0000256" key="11">
    <source>
        <dbReference type="SAM" id="Phobius"/>
    </source>
</evidence>
<keyword evidence="2" id="KW-1003">Cell membrane</keyword>
<dbReference type="GO" id="GO:0009897">
    <property type="term" value="C:external side of plasma membrane"/>
    <property type="evidence" value="ECO:0007669"/>
    <property type="project" value="TreeGrafter"/>
</dbReference>
<evidence type="ECO:0000256" key="12">
    <source>
        <dbReference type="SAM" id="SignalP"/>
    </source>
</evidence>
<dbReference type="InterPro" id="IPR051713">
    <property type="entry name" value="T-cell_Activation_Regulation"/>
</dbReference>
<dbReference type="SUPFAM" id="SSF48726">
    <property type="entry name" value="Immunoglobulin"/>
    <property type="match status" value="1"/>
</dbReference>
<dbReference type="PANTHER" id="PTHR25466:SF14">
    <property type="entry name" value="BUTYROPHILIN SUBFAMILY 2 MEMBER A2-LIKE-RELATED"/>
    <property type="match status" value="1"/>
</dbReference>
<dbReference type="GO" id="GO:0006955">
    <property type="term" value="P:immune response"/>
    <property type="evidence" value="ECO:0007669"/>
    <property type="project" value="TreeGrafter"/>
</dbReference>
<dbReference type="InterPro" id="IPR036179">
    <property type="entry name" value="Ig-like_dom_sf"/>
</dbReference>
<keyword evidence="15" id="KW-1185">Reference proteome</keyword>
<keyword evidence="6 11" id="KW-0472">Membrane</keyword>
<organism evidence="14 15">
    <name type="scientific">Silurus meridionalis</name>
    <name type="common">Southern catfish</name>
    <name type="synonym">Silurus soldatovi meridionalis</name>
    <dbReference type="NCBI Taxonomy" id="175797"/>
    <lineage>
        <taxon>Eukaryota</taxon>
        <taxon>Metazoa</taxon>
        <taxon>Chordata</taxon>
        <taxon>Craniata</taxon>
        <taxon>Vertebrata</taxon>
        <taxon>Euteleostomi</taxon>
        <taxon>Actinopterygii</taxon>
        <taxon>Neopterygii</taxon>
        <taxon>Teleostei</taxon>
        <taxon>Ostariophysi</taxon>
        <taxon>Siluriformes</taxon>
        <taxon>Siluridae</taxon>
        <taxon>Silurus</taxon>
    </lineage>
</organism>
<comment type="caution">
    <text evidence="14">The sequence shown here is derived from an EMBL/GenBank/DDBJ whole genome shotgun (WGS) entry which is preliminary data.</text>
</comment>
<keyword evidence="8" id="KW-0675">Receptor</keyword>
<dbReference type="Pfam" id="PF07686">
    <property type="entry name" value="V-set"/>
    <property type="match status" value="1"/>
</dbReference>
<keyword evidence="5 11" id="KW-1133">Transmembrane helix</keyword>
<evidence type="ECO:0000256" key="1">
    <source>
        <dbReference type="ARBA" id="ARBA00004251"/>
    </source>
</evidence>
<dbReference type="GO" id="GO:0031295">
    <property type="term" value="P:T cell costimulation"/>
    <property type="evidence" value="ECO:0007669"/>
    <property type="project" value="TreeGrafter"/>
</dbReference>
<dbReference type="Proteomes" id="UP000606274">
    <property type="component" value="Unassembled WGS sequence"/>
</dbReference>
<evidence type="ECO:0000256" key="8">
    <source>
        <dbReference type="ARBA" id="ARBA00023170"/>
    </source>
</evidence>